<evidence type="ECO:0000259" key="1">
    <source>
        <dbReference type="Pfam" id="PF12680"/>
    </source>
</evidence>
<gene>
    <name evidence="2" type="ORF">ACFFTR_35450</name>
</gene>
<dbReference type="SUPFAM" id="SSF54427">
    <property type="entry name" value="NTF2-like"/>
    <property type="match status" value="1"/>
</dbReference>
<dbReference type="Proteomes" id="UP001589608">
    <property type="component" value="Unassembled WGS sequence"/>
</dbReference>
<keyword evidence="3" id="KW-1185">Reference proteome</keyword>
<dbReference type="InterPro" id="IPR032710">
    <property type="entry name" value="NTF2-like_dom_sf"/>
</dbReference>
<evidence type="ECO:0000313" key="3">
    <source>
        <dbReference type="Proteomes" id="UP001589608"/>
    </source>
</evidence>
<reference evidence="2 3" key="1">
    <citation type="submission" date="2024-09" db="EMBL/GenBank/DDBJ databases">
        <authorList>
            <person name="Sun Q."/>
            <person name="Mori K."/>
        </authorList>
    </citation>
    <scope>NUCLEOTIDE SEQUENCE [LARGE SCALE GENOMIC DNA]</scope>
    <source>
        <strain evidence="2 3">JCM 3307</strain>
    </source>
</reference>
<dbReference type="EMBL" id="JBHMCA010000057">
    <property type="protein sequence ID" value="MFB9448413.1"/>
    <property type="molecule type" value="Genomic_DNA"/>
</dbReference>
<dbReference type="InterPro" id="IPR037401">
    <property type="entry name" value="SnoaL-like"/>
</dbReference>
<proteinExistence type="predicted"/>
<name>A0ABV5MII5_9ACTN</name>
<feature type="domain" description="SnoaL-like" evidence="1">
    <location>
        <begin position="13"/>
        <end position="118"/>
    </location>
</feature>
<dbReference type="Gene3D" id="3.10.450.50">
    <property type="match status" value="1"/>
</dbReference>
<protein>
    <submittedName>
        <fullName evidence="2">Nuclear transport factor 2 family protein</fullName>
    </submittedName>
</protein>
<accession>A0ABV5MII5</accession>
<comment type="caution">
    <text evidence="2">The sequence shown here is derived from an EMBL/GenBank/DDBJ whole genome shotgun (WGS) entry which is preliminary data.</text>
</comment>
<evidence type="ECO:0000313" key="2">
    <source>
        <dbReference type="EMBL" id="MFB9448413.1"/>
    </source>
</evidence>
<dbReference type="RefSeq" id="WP_223102957.1">
    <property type="nucleotide sequence ID" value="NZ_CP061913.1"/>
</dbReference>
<dbReference type="Pfam" id="PF12680">
    <property type="entry name" value="SnoaL_2"/>
    <property type="match status" value="1"/>
</dbReference>
<organism evidence="2 3">
    <name type="scientific">Dactylosporangium vinaceum</name>
    <dbReference type="NCBI Taxonomy" id="53362"/>
    <lineage>
        <taxon>Bacteria</taxon>
        <taxon>Bacillati</taxon>
        <taxon>Actinomycetota</taxon>
        <taxon>Actinomycetes</taxon>
        <taxon>Micromonosporales</taxon>
        <taxon>Micromonosporaceae</taxon>
        <taxon>Dactylosporangium</taxon>
    </lineage>
</organism>
<sequence length="126" mass="14103">MTLSHQEIFQRYMFTGAVSRNAEGQAALFTPDGVYEAPLEHLRLAGRDALASGFAELHRRMPAPDGALNASASQNTFHDTGDPDVFIVELDAVFDRADRTQHTVSLVQIFRVQDGLIRHLRDYYTP</sequence>